<sequence length="467" mass="53666">MIRKNNKNKNSNVNNLYLENNAKSRVNNYSNNEFTPNGNTHNIDSCNISNGEFLIDKYNNDECNNEYTNVKSNGDELLENNVSTYDYDDRQINIGNLHKREKGNSYNNRINPIMKNSMGSNSYKNGDNQYFSNIINGNNRTNSQINKHLMHMSSNDSESSKSHSDVHYKNSRENDISTITNNTDISSYNTNINNKKVIANDNLLYKKSKSHSNNLKIGIKGKGEEFLFTNELKKKKKKKSNKNGIYSNTGELFYNKEQENMKNDSKAELNENGEQSDSSSVNYKKKSKMYSGNSINSVHLYDKDIVSRSKNVKNRNKSTFISTDDRVHNIDDNNNNETLNVMTSFVTPLKDSNAEKGKQDTHNYLYNNIEKNTEDDILEKPVTDTNINLQYNKDDRCLTNGELKTCVSCCQYIKNVDNSDFILIDESCLKCGQLIKKSLCQTIIELLKPQVQYIFSDANFYVQNYQD</sequence>
<comment type="caution">
    <text evidence="2">The sequence shown here is derived from an EMBL/GenBank/DDBJ whole genome shotgun (WGS) entry which is preliminary data.</text>
</comment>
<keyword evidence="3" id="KW-1185">Reference proteome</keyword>
<dbReference type="EMBL" id="AABL01000069">
    <property type="protein sequence ID" value="EAA22012.1"/>
    <property type="molecule type" value="Genomic_DNA"/>
</dbReference>
<gene>
    <name evidence="2" type="ORF">PY00246</name>
</gene>
<feature type="region of interest" description="Disordered" evidence="1">
    <location>
        <begin position="267"/>
        <end position="289"/>
    </location>
</feature>
<dbReference type="Proteomes" id="UP000008553">
    <property type="component" value="Unassembled WGS sequence"/>
</dbReference>
<evidence type="ECO:0000256" key="1">
    <source>
        <dbReference type="SAM" id="MobiDB-lite"/>
    </source>
</evidence>
<dbReference type="STRING" id="73239.Q7RSV6"/>
<evidence type="ECO:0000313" key="2">
    <source>
        <dbReference type="EMBL" id="EAA22012.1"/>
    </source>
</evidence>
<organism evidence="2 3">
    <name type="scientific">Plasmodium yoelii yoelii</name>
    <dbReference type="NCBI Taxonomy" id="73239"/>
    <lineage>
        <taxon>Eukaryota</taxon>
        <taxon>Sar</taxon>
        <taxon>Alveolata</taxon>
        <taxon>Apicomplexa</taxon>
        <taxon>Aconoidasida</taxon>
        <taxon>Haemosporida</taxon>
        <taxon>Plasmodiidae</taxon>
        <taxon>Plasmodium</taxon>
        <taxon>Plasmodium (Vinckeia)</taxon>
    </lineage>
</organism>
<protein>
    <submittedName>
        <fullName evidence="2">Drosophila melanogaster CG15040 gene product</fullName>
    </submittedName>
</protein>
<reference evidence="2 3" key="1">
    <citation type="journal article" date="2002" name="Nature">
        <title>Genome sequence and comparative analysis of the model rodent malaria parasite Plasmodium yoelii yoelii.</title>
        <authorList>
            <person name="Carlton J.M."/>
            <person name="Angiuoli S.V."/>
            <person name="Suh B.B."/>
            <person name="Kooij T.W."/>
            <person name="Pertea M."/>
            <person name="Silva J.C."/>
            <person name="Ermolaeva M.D."/>
            <person name="Allen J.E."/>
            <person name="Selengut J.D."/>
            <person name="Koo H.L."/>
            <person name="Peterson J.D."/>
            <person name="Pop M."/>
            <person name="Kosack D.S."/>
            <person name="Shumway M.F."/>
            <person name="Bidwell S.L."/>
            <person name="Shallom S.J."/>
            <person name="van Aken S.E."/>
            <person name="Riedmuller S.B."/>
            <person name="Feldblyum T.V."/>
            <person name="Cho J.K."/>
            <person name="Quackenbush J."/>
            <person name="Sedegah M."/>
            <person name="Shoaibi A."/>
            <person name="Cummings L.M."/>
            <person name="Florens L."/>
            <person name="Yates J.R."/>
            <person name="Raine J.D."/>
            <person name="Sinden R.E."/>
            <person name="Harris M.A."/>
            <person name="Cunningham D.A."/>
            <person name="Preiser P.R."/>
            <person name="Bergman L.W."/>
            <person name="Vaidya A.B."/>
            <person name="van Lin L.H."/>
            <person name="Janse C.J."/>
            <person name="Waters A.P."/>
            <person name="Smith H.O."/>
            <person name="White O.R."/>
            <person name="Salzberg S.L."/>
            <person name="Venter J.C."/>
            <person name="Fraser C.M."/>
            <person name="Hoffman S.L."/>
            <person name="Gardner M.J."/>
            <person name="Carucci D.J."/>
        </authorList>
    </citation>
    <scope>NUCLEOTIDE SEQUENCE [LARGE SCALE GENOMIC DNA]</scope>
    <source>
        <strain evidence="2 3">17XNL</strain>
    </source>
</reference>
<dbReference type="PaxDb" id="73239-Q7RSV6"/>
<name>Q7RSV6_PLAYO</name>
<feature type="region of interest" description="Disordered" evidence="1">
    <location>
        <begin position="152"/>
        <end position="175"/>
    </location>
</feature>
<feature type="compositionally biased region" description="Basic and acidic residues" evidence="1">
    <location>
        <begin position="158"/>
        <end position="175"/>
    </location>
</feature>
<proteinExistence type="predicted"/>
<accession>Q7RSV6</accession>
<dbReference type="AlphaFoldDB" id="Q7RSV6"/>
<feature type="compositionally biased region" description="Polar residues" evidence="1">
    <location>
        <begin position="272"/>
        <end position="282"/>
    </location>
</feature>
<dbReference type="InParanoid" id="Q7RSV6"/>
<evidence type="ECO:0000313" key="3">
    <source>
        <dbReference type="Proteomes" id="UP000008553"/>
    </source>
</evidence>